<dbReference type="Proteomes" id="UP000271241">
    <property type="component" value="Unassembled WGS sequence"/>
</dbReference>
<dbReference type="AlphaFoldDB" id="A0A4P9XFV0"/>
<name>A0A4P9XFV0_9FUNG</name>
<proteinExistence type="predicted"/>
<evidence type="ECO:0000313" key="2">
    <source>
        <dbReference type="Proteomes" id="UP000271241"/>
    </source>
</evidence>
<keyword evidence="2" id="KW-1185">Reference proteome</keyword>
<protein>
    <submittedName>
        <fullName evidence="1">Uncharacterized protein</fullName>
    </submittedName>
</protein>
<organism evidence="1 2">
    <name type="scientific">Thamnocephalis sphaerospora</name>
    <dbReference type="NCBI Taxonomy" id="78915"/>
    <lineage>
        <taxon>Eukaryota</taxon>
        <taxon>Fungi</taxon>
        <taxon>Fungi incertae sedis</taxon>
        <taxon>Zoopagomycota</taxon>
        <taxon>Zoopagomycotina</taxon>
        <taxon>Zoopagomycetes</taxon>
        <taxon>Zoopagales</taxon>
        <taxon>Sigmoideomycetaceae</taxon>
        <taxon>Thamnocephalis</taxon>
    </lineage>
</organism>
<gene>
    <name evidence="1" type="ORF">THASP1DRAFT_33731</name>
</gene>
<evidence type="ECO:0000313" key="1">
    <source>
        <dbReference type="EMBL" id="RKP04495.1"/>
    </source>
</evidence>
<sequence length="69" mass="7600">MSLRVLVLQFTRETSHGPESANLHRLLVDTSPDTTGLLQSFLDSQSRGLLNELVVLALVVGRATRPMLQ</sequence>
<dbReference type="EMBL" id="KZ993683">
    <property type="protein sequence ID" value="RKP04495.1"/>
    <property type="molecule type" value="Genomic_DNA"/>
</dbReference>
<reference evidence="2" key="1">
    <citation type="journal article" date="2018" name="Nat. Microbiol.">
        <title>Leveraging single-cell genomics to expand the fungal tree of life.</title>
        <authorList>
            <person name="Ahrendt S.R."/>
            <person name="Quandt C.A."/>
            <person name="Ciobanu D."/>
            <person name="Clum A."/>
            <person name="Salamov A."/>
            <person name="Andreopoulos B."/>
            <person name="Cheng J.F."/>
            <person name="Woyke T."/>
            <person name="Pelin A."/>
            <person name="Henrissat B."/>
            <person name="Reynolds N.K."/>
            <person name="Benny G.L."/>
            <person name="Smith M.E."/>
            <person name="James T.Y."/>
            <person name="Grigoriev I.V."/>
        </authorList>
    </citation>
    <scope>NUCLEOTIDE SEQUENCE [LARGE SCALE GENOMIC DNA]</scope>
    <source>
        <strain evidence="2">RSA 1356</strain>
    </source>
</reference>
<accession>A0A4P9XFV0</accession>